<sequence>MSDIEYCGPISALSMGLPSITAVPAGRGHLSKEGFYRGMDVPAALRRRFTQDVVSFTMLAQINERSTGIPASETVNTIFVLGIEAKTEKPPVQVMEHIARYYGERTGYKTRILFVCTFAGECTLAVFRNANVSQGLMEGCVYTAENVNFTQESIHLDERDLGHTWDAICAQVILDDANPEQVDHRIAVDIKRKAVLAEIDRLEKAHAKTRQIAKRNDLWNRLRLARLQLKELETGS</sequence>
<dbReference type="AlphaFoldDB" id="A0A5N5RJN3"/>
<accession>A0A5N5RJN3</accession>
<dbReference type="RefSeq" id="WP_151916659.1">
    <property type="nucleotide sequence ID" value="NZ_RQSP01000012.1"/>
</dbReference>
<keyword evidence="2" id="KW-1185">Reference proteome</keyword>
<protein>
    <submittedName>
        <fullName evidence="1">DUF4391 family protein</fullName>
    </submittedName>
</protein>
<dbReference type="InterPro" id="IPR025503">
    <property type="entry name" value="DUF4391"/>
</dbReference>
<dbReference type="Proteomes" id="UP000326336">
    <property type="component" value="Unassembled WGS sequence"/>
</dbReference>
<dbReference type="OrthoDB" id="3230189at2"/>
<comment type="caution">
    <text evidence="1">The sequence shown here is derived from an EMBL/GenBank/DDBJ whole genome shotgun (WGS) entry which is preliminary data.</text>
</comment>
<name>A0A5N5RJN3_9BIFI</name>
<dbReference type="EMBL" id="RQSP01000012">
    <property type="protein sequence ID" value="KAB5607383.1"/>
    <property type="molecule type" value="Genomic_DNA"/>
</dbReference>
<organism evidence="1 2">
    <name type="scientific">Bifidobacterium jacchi</name>
    <dbReference type="NCBI Taxonomy" id="2490545"/>
    <lineage>
        <taxon>Bacteria</taxon>
        <taxon>Bacillati</taxon>
        <taxon>Actinomycetota</taxon>
        <taxon>Actinomycetes</taxon>
        <taxon>Bifidobacteriales</taxon>
        <taxon>Bifidobacteriaceae</taxon>
        <taxon>Bifidobacterium</taxon>
    </lineage>
</organism>
<evidence type="ECO:0000313" key="1">
    <source>
        <dbReference type="EMBL" id="KAB5607383.1"/>
    </source>
</evidence>
<gene>
    <name evidence="1" type="ORF">EHS19_04855</name>
</gene>
<dbReference type="Pfam" id="PF14335">
    <property type="entry name" value="DUF4391"/>
    <property type="match status" value="1"/>
</dbReference>
<proteinExistence type="predicted"/>
<reference evidence="1 2" key="1">
    <citation type="journal article" date="2019" name="Int. J. Syst. Evol. Microbiol.">
        <title>Bifidobacterium jacchi sp. nov., isolated from the faeces of a baby common marmoset (Callithrix jacchus).</title>
        <authorList>
            <person name="Modesto M."/>
            <person name="Watanabe K."/>
            <person name="Arita M."/>
            <person name="Satti M."/>
            <person name="Oki K."/>
            <person name="Sciavilla P."/>
            <person name="Patavino C."/>
            <person name="Camma C."/>
            <person name="Michelini S."/>
            <person name="Sgorbati B."/>
            <person name="Mattarelli P."/>
        </authorList>
    </citation>
    <scope>NUCLEOTIDE SEQUENCE [LARGE SCALE GENOMIC DNA]</scope>
    <source>
        <strain evidence="1 2">MRM 9.3</strain>
    </source>
</reference>
<evidence type="ECO:0000313" key="2">
    <source>
        <dbReference type="Proteomes" id="UP000326336"/>
    </source>
</evidence>